<protein>
    <submittedName>
        <fullName evidence="1">Uncharacterized protein</fullName>
    </submittedName>
</protein>
<dbReference type="AlphaFoldDB" id="M3IC46"/>
<proteinExistence type="predicted"/>
<dbReference type="BioCyc" id="LINT1001599:G11K9-2758-MONOMER"/>
<evidence type="ECO:0000313" key="1">
    <source>
        <dbReference type="EMBL" id="EMG13477.1"/>
    </source>
</evidence>
<gene>
    <name evidence="1" type="ORF">LEP1GSC151_3606</name>
</gene>
<dbReference type="Proteomes" id="UP000011776">
    <property type="component" value="Unassembled WGS sequence"/>
</dbReference>
<reference evidence="1 2" key="1">
    <citation type="submission" date="2013-02" db="EMBL/GenBank/DDBJ databases">
        <authorList>
            <person name="Harkins D.M."/>
            <person name="Durkin A.S."/>
            <person name="Brinkac L.M."/>
            <person name="Haft D.H."/>
            <person name="Selengut J.D."/>
            <person name="Sanka R."/>
            <person name="DePew J."/>
            <person name="Purushe J."/>
            <person name="Tulsiani S.M."/>
            <person name="Graham G.C."/>
            <person name="Burns M.-A."/>
            <person name="Dohnt M.F."/>
            <person name="Smythe L.D."/>
            <person name="McKay D.B."/>
            <person name="Craig S.B."/>
            <person name="Vinetz J.M."/>
            <person name="Sutton G.G."/>
            <person name="Nierman W.C."/>
            <person name="Fouts D.E."/>
        </authorList>
    </citation>
    <scope>NUCLEOTIDE SEQUENCE [LARGE SCALE GENOMIC DNA]</scope>
    <source>
        <strain evidence="1 2">LT2186</strain>
    </source>
</reference>
<name>M3IC46_LEPIR</name>
<dbReference type="EMBL" id="AFME02000010">
    <property type="protein sequence ID" value="EMG13477.1"/>
    <property type="molecule type" value="Genomic_DNA"/>
</dbReference>
<evidence type="ECO:0000313" key="2">
    <source>
        <dbReference type="Proteomes" id="UP000011776"/>
    </source>
</evidence>
<comment type="caution">
    <text evidence="1">The sequence shown here is derived from an EMBL/GenBank/DDBJ whole genome shotgun (WGS) entry which is preliminary data.</text>
</comment>
<sequence>MLISAEAIFLSSGGSDQGELKYRLAHRTALFLESEPKKQKEIFDFMKKAMIFEVNLFMDQDQRSVFLKRKMVQI</sequence>
<organism evidence="1 2">
    <name type="scientific">Leptospira interrogans serovar Grippotyphosa str. LT2186</name>
    <dbReference type="NCBI Taxonomy" id="1001599"/>
    <lineage>
        <taxon>Bacteria</taxon>
        <taxon>Pseudomonadati</taxon>
        <taxon>Spirochaetota</taxon>
        <taxon>Spirochaetia</taxon>
        <taxon>Leptospirales</taxon>
        <taxon>Leptospiraceae</taxon>
        <taxon>Leptospira</taxon>
    </lineage>
</organism>
<accession>M3IC46</accession>